<dbReference type="GO" id="GO:0016987">
    <property type="term" value="F:sigma factor activity"/>
    <property type="evidence" value="ECO:0007669"/>
    <property type="project" value="UniProtKB-KW"/>
</dbReference>
<keyword evidence="3" id="KW-0731">Sigma factor</keyword>
<dbReference type="PANTHER" id="PTHR43133:SF46">
    <property type="entry name" value="RNA POLYMERASE SIGMA-70 FACTOR ECF SUBFAMILY"/>
    <property type="match status" value="1"/>
</dbReference>
<proteinExistence type="inferred from homology"/>
<name>A0A7J0A6X4_9BACE</name>
<comment type="caution">
    <text evidence="7">The sequence shown here is derived from an EMBL/GenBank/DDBJ whole genome shotgun (WGS) entry which is preliminary data.</text>
</comment>
<dbReference type="GO" id="GO:0003677">
    <property type="term" value="F:DNA binding"/>
    <property type="evidence" value="ECO:0007669"/>
    <property type="project" value="InterPro"/>
</dbReference>
<keyword evidence="2" id="KW-0805">Transcription regulation</keyword>
<evidence type="ECO:0000256" key="4">
    <source>
        <dbReference type="ARBA" id="ARBA00023163"/>
    </source>
</evidence>
<dbReference type="AlphaFoldDB" id="A0A7J0A6X4"/>
<gene>
    <name evidence="7" type="primary">rpoE_6</name>
    <name evidence="7" type="ORF">IMSAGC001_03503</name>
</gene>
<evidence type="ECO:0000313" key="7">
    <source>
        <dbReference type="EMBL" id="GFH88068.1"/>
    </source>
</evidence>
<reference evidence="7 8" key="1">
    <citation type="journal article" date="2020" name="Microbiome">
        <title>Single-cell genomics of uncultured bacteria reveals dietary fiber responders in the mouse gut microbiota.</title>
        <authorList>
            <person name="Chijiiwa R."/>
            <person name="Hosokawa M."/>
            <person name="Kogawa M."/>
            <person name="Nishikawa Y."/>
            <person name="Ide K."/>
            <person name="Sakanashi C."/>
            <person name="Takahashi K."/>
            <person name="Takeyama H."/>
        </authorList>
    </citation>
    <scope>NUCLEOTIDE SEQUENCE [LARGE SCALE GENOMIC DNA]</scope>
    <source>
        <strain evidence="7">IMSAGC_001</strain>
    </source>
</reference>
<evidence type="ECO:0000259" key="6">
    <source>
        <dbReference type="Pfam" id="PF08281"/>
    </source>
</evidence>
<dbReference type="SUPFAM" id="SSF88659">
    <property type="entry name" value="Sigma3 and sigma4 domains of RNA polymerase sigma factors"/>
    <property type="match status" value="1"/>
</dbReference>
<dbReference type="InterPro" id="IPR013325">
    <property type="entry name" value="RNA_pol_sigma_r2"/>
</dbReference>
<dbReference type="GO" id="GO:0006352">
    <property type="term" value="P:DNA-templated transcription initiation"/>
    <property type="evidence" value="ECO:0007669"/>
    <property type="project" value="InterPro"/>
</dbReference>
<dbReference type="SUPFAM" id="SSF88946">
    <property type="entry name" value="Sigma2 domain of RNA polymerase sigma factors"/>
    <property type="match status" value="1"/>
</dbReference>
<dbReference type="InterPro" id="IPR039425">
    <property type="entry name" value="RNA_pol_sigma-70-like"/>
</dbReference>
<evidence type="ECO:0000259" key="5">
    <source>
        <dbReference type="Pfam" id="PF04542"/>
    </source>
</evidence>
<dbReference type="InterPro" id="IPR013249">
    <property type="entry name" value="RNA_pol_sigma70_r4_t2"/>
</dbReference>
<dbReference type="Pfam" id="PF04542">
    <property type="entry name" value="Sigma70_r2"/>
    <property type="match status" value="1"/>
</dbReference>
<comment type="similarity">
    <text evidence="1">Belongs to the sigma-70 factor family. ECF subfamily.</text>
</comment>
<dbReference type="Proteomes" id="UP000491181">
    <property type="component" value="Unassembled WGS sequence"/>
</dbReference>
<dbReference type="InterPro" id="IPR013324">
    <property type="entry name" value="RNA_pol_sigma_r3/r4-like"/>
</dbReference>
<dbReference type="InterPro" id="IPR014284">
    <property type="entry name" value="RNA_pol_sigma-70_dom"/>
</dbReference>
<sequence length="203" mass="24490">MFLCIGIFDFIVNTGNTREMENNDRQIELKFQKFFTANFPKVKNFAQMLLKSEAEAEDVAQDVFCKLWLQPEIWLDTDRDLDNYIFIMTRNIVLNIFKHQQIEQEYQDEVIEKTILYELAEKEEVLNNVYYKEMLMIIQLTLEKMPKRRRLIFELSRFRGLSHKEIADKLDVSIRTIEHQVYLALIELKKILILFIFFSNIFK</sequence>
<dbReference type="Gene3D" id="1.10.10.10">
    <property type="entry name" value="Winged helix-like DNA-binding domain superfamily/Winged helix DNA-binding domain"/>
    <property type="match status" value="1"/>
</dbReference>
<dbReference type="Gene3D" id="1.10.1740.10">
    <property type="match status" value="1"/>
</dbReference>
<dbReference type="PANTHER" id="PTHR43133">
    <property type="entry name" value="RNA POLYMERASE ECF-TYPE SIGMA FACTO"/>
    <property type="match status" value="1"/>
</dbReference>
<evidence type="ECO:0000313" key="8">
    <source>
        <dbReference type="Proteomes" id="UP000491181"/>
    </source>
</evidence>
<dbReference type="NCBIfam" id="TIGR02985">
    <property type="entry name" value="Sig70_bacteroi1"/>
    <property type="match status" value="1"/>
</dbReference>
<dbReference type="InterPro" id="IPR014327">
    <property type="entry name" value="RNA_pol_sigma70_bacteroid"/>
</dbReference>
<dbReference type="Pfam" id="PF08281">
    <property type="entry name" value="Sigma70_r4_2"/>
    <property type="match status" value="1"/>
</dbReference>
<feature type="domain" description="RNA polymerase sigma factor 70 region 4 type 2" evidence="6">
    <location>
        <begin position="136"/>
        <end position="186"/>
    </location>
</feature>
<organism evidence="7 8">
    <name type="scientific">Bacteroides acidifaciens</name>
    <dbReference type="NCBI Taxonomy" id="85831"/>
    <lineage>
        <taxon>Bacteria</taxon>
        <taxon>Pseudomonadati</taxon>
        <taxon>Bacteroidota</taxon>
        <taxon>Bacteroidia</taxon>
        <taxon>Bacteroidales</taxon>
        <taxon>Bacteroidaceae</taxon>
        <taxon>Bacteroides</taxon>
    </lineage>
</organism>
<keyword evidence="4" id="KW-0804">Transcription</keyword>
<evidence type="ECO:0000256" key="2">
    <source>
        <dbReference type="ARBA" id="ARBA00023015"/>
    </source>
</evidence>
<dbReference type="EMBL" id="BLLS01000152">
    <property type="protein sequence ID" value="GFH88068.1"/>
    <property type="molecule type" value="Genomic_DNA"/>
</dbReference>
<protein>
    <submittedName>
        <fullName evidence="7">ECF RNA polymerase sigma factor RpoE</fullName>
    </submittedName>
</protein>
<evidence type="ECO:0000256" key="1">
    <source>
        <dbReference type="ARBA" id="ARBA00010641"/>
    </source>
</evidence>
<feature type="domain" description="RNA polymerase sigma-70 region 2" evidence="5">
    <location>
        <begin position="35"/>
        <end position="100"/>
    </location>
</feature>
<evidence type="ECO:0000256" key="3">
    <source>
        <dbReference type="ARBA" id="ARBA00023082"/>
    </source>
</evidence>
<dbReference type="InterPro" id="IPR036388">
    <property type="entry name" value="WH-like_DNA-bd_sf"/>
</dbReference>
<accession>A0A7J0A6X4</accession>
<dbReference type="NCBIfam" id="TIGR02937">
    <property type="entry name" value="sigma70-ECF"/>
    <property type="match status" value="1"/>
</dbReference>
<dbReference type="InterPro" id="IPR007627">
    <property type="entry name" value="RNA_pol_sigma70_r2"/>
</dbReference>